<comment type="caution">
    <text evidence="3">The sequence shown here is derived from an EMBL/GenBank/DDBJ whole genome shotgun (WGS) entry which is preliminary data.</text>
</comment>
<feature type="region of interest" description="Disordered" evidence="1">
    <location>
        <begin position="680"/>
        <end position="762"/>
    </location>
</feature>
<accession>A0A835WNP1</accession>
<dbReference type="OrthoDB" id="550012at2759"/>
<feature type="compositionally biased region" description="Acidic residues" evidence="1">
    <location>
        <begin position="845"/>
        <end position="871"/>
    </location>
</feature>
<proteinExistence type="predicted"/>
<evidence type="ECO:0000313" key="4">
    <source>
        <dbReference type="Proteomes" id="UP000613740"/>
    </source>
</evidence>
<feature type="region of interest" description="Disordered" evidence="1">
    <location>
        <begin position="240"/>
        <end position="282"/>
    </location>
</feature>
<feature type="region of interest" description="Disordered" evidence="1">
    <location>
        <begin position="1400"/>
        <end position="1429"/>
    </location>
</feature>
<feature type="compositionally biased region" description="Low complexity" evidence="1">
    <location>
        <begin position="252"/>
        <end position="265"/>
    </location>
</feature>
<organism evidence="3 4">
    <name type="scientific">Chlamydomonas schloesseri</name>
    <dbReference type="NCBI Taxonomy" id="2026947"/>
    <lineage>
        <taxon>Eukaryota</taxon>
        <taxon>Viridiplantae</taxon>
        <taxon>Chlorophyta</taxon>
        <taxon>core chlorophytes</taxon>
        <taxon>Chlorophyceae</taxon>
        <taxon>CS clade</taxon>
        <taxon>Chlamydomonadales</taxon>
        <taxon>Chlamydomonadaceae</taxon>
        <taxon>Chlamydomonas</taxon>
    </lineage>
</organism>
<feature type="compositionally biased region" description="Gly residues" evidence="1">
    <location>
        <begin position="266"/>
        <end position="277"/>
    </location>
</feature>
<feature type="compositionally biased region" description="Gly residues" evidence="1">
    <location>
        <begin position="461"/>
        <end position="480"/>
    </location>
</feature>
<dbReference type="PANTHER" id="PTHR20946:SF0">
    <property type="entry name" value="SANT AND BTB DOMAIN REGULATOR OF CLASS SWITCH RECOMBINATION"/>
    <property type="match status" value="1"/>
</dbReference>
<feature type="compositionally biased region" description="Low complexity" evidence="1">
    <location>
        <begin position="683"/>
        <end position="712"/>
    </location>
</feature>
<dbReference type="Pfam" id="PF11822">
    <property type="entry name" value="BTB_SANBR"/>
    <property type="match status" value="1"/>
</dbReference>
<dbReference type="Proteomes" id="UP000613740">
    <property type="component" value="Unassembled WGS sequence"/>
</dbReference>
<name>A0A835WNP1_9CHLO</name>
<dbReference type="PANTHER" id="PTHR20946">
    <property type="entry name" value="SANT AND BTB DOMAIN REGULATOR OF CLASS SWITCH RECOMBINATION"/>
    <property type="match status" value="1"/>
</dbReference>
<dbReference type="InterPro" id="IPR021777">
    <property type="entry name" value="SANBR_BTB"/>
</dbReference>
<feature type="compositionally biased region" description="Low complexity" evidence="1">
    <location>
        <begin position="445"/>
        <end position="460"/>
    </location>
</feature>
<evidence type="ECO:0000313" key="3">
    <source>
        <dbReference type="EMBL" id="KAG2450589.1"/>
    </source>
</evidence>
<feature type="compositionally biased region" description="Basic residues" evidence="1">
    <location>
        <begin position="922"/>
        <end position="931"/>
    </location>
</feature>
<evidence type="ECO:0000259" key="2">
    <source>
        <dbReference type="Pfam" id="PF11822"/>
    </source>
</evidence>
<feature type="compositionally biased region" description="Low complexity" evidence="1">
    <location>
        <begin position="1409"/>
        <end position="1428"/>
    </location>
</feature>
<feature type="region of interest" description="Disordered" evidence="1">
    <location>
        <begin position="1195"/>
        <end position="1235"/>
    </location>
</feature>
<evidence type="ECO:0000256" key="1">
    <source>
        <dbReference type="SAM" id="MobiDB-lite"/>
    </source>
</evidence>
<feature type="compositionally biased region" description="Pro residues" evidence="1">
    <location>
        <begin position="942"/>
        <end position="966"/>
    </location>
</feature>
<dbReference type="Gene3D" id="3.30.710.10">
    <property type="entry name" value="Potassium Channel Kv1.1, Chain A"/>
    <property type="match status" value="1"/>
</dbReference>
<feature type="region of interest" description="Disordered" evidence="1">
    <location>
        <begin position="642"/>
        <end position="666"/>
    </location>
</feature>
<feature type="compositionally biased region" description="Gly residues" evidence="1">
    <location>
        <begin position="1474"/>
        <end position="1487"/>
    </location>
</feature>
<keyword evidence="4" id="KW-1185">Reference proteome</keyword>
<protein>
    <recommendedName>
        <fullName evidence="2">SANT and BTB domain-containing protein</fullName>
    </recommendedName>
</protein>
<feature type="compositionally biased region" description="Low complexity" evidence="1">
    <location>
        <begin position="887"/>
        <end position="897"/>
    </location>
</feature>
<sequence length="1533" mass="150256">MPKTVHGVAVVRVVDPGRLGTAREFTVGLQELVSGMRYFADLVAQKASCSQGREGPLEISVHCDVEVFAWLVRYVTGAVSRDQLNVEQVLALLIAGNFLQMDGLVSDCLTFMAQHLPEVARLQQLQAQKQPGGPAAAGAGAASGGGGDLTALPLELLSRLAKLVPEHVLEDMVREQPGTAAAAGGAAAGAGDGPRGSVHALVNKLYKYKLEGCLRELRTTLARCSVCQGLFSLADRGKLECSGSPHSRAATARDASGGRSHSARGARGGSTGAGRSGADGRAAPAVHIPDASWRLQDYLSALRAANAPWRDIYWHVWGLVHVIYCHACHQHVPAAGLRRCTYHPQAPVFAAAGPPRPGSAYAPAAAAAAASASGFYPCCGGAASRTADPRLAAASGCCAREHRLLPSGLGPGAPLPPGLSPALLDSLRRFPDLFTDAVDAPPPRAGAAAGQGRPLAPRASSGGGNAAPGSGLAAGDGSGAGAEAVPGAGAGAGAGAYAQPDLDCGDGRTVPPSIRAVLDAAAASAAASAAARRREAAVGAMAPQGLGPAAAAAAAALGYHIEPGPQKTGGGVVSSGKGAGGAVTAGTTVAAAAVPGSPLSLTGDPQLDARLVAAAVARRLTSSSGGAGAGGGAGAATAAVQATASNSTSKEVEKAHRRAGGPDVSHVRSFTSVAVLQQEAREAGAAPSGAAGAAQPPSHAPALRAARASSARYSDFDGGSGTGQGSTKRNRSLTASGQVPAAYLSSPYLPRPTTAKRSGRSSSLDAAVAKELQKLAAKLNDQQAGAATASQQQLAGGHAAAGGAAAASGPGLPPRPGSRAAIQLTAGAKAGQAGGAAAGAGGGWDSDEGVYTDEDDEQDEGEFGTEDEEEAEKGWHQGSPGQGNPLQRSVQAALARAQQRRHEQAQVHLQLPASQPPAGPLAHHHQHKHHQHQAEEGNSRSLPPPQAVTSPLPPRHPPAASPPVSPTPLSRPAQQDSNPGVMADSKSAHSPAQARGPGASRQLDAAMAAAAATAAVSGAAARMGPPLLHSAPVAGVGVPEYLADAERRQLIEAYKTQTVLSPRPAHYQMISIAELPSGGDLARAGAGAGGAAATAARLLAYRASGLGAALAAVTPGAPVAASVDLVGRPGGLTAAAGGGAPTASGLWTGAAAAGAPQALGRSWGPEASAAAAAAAAVEPGAAAVAASRAGFFSLPHPDYDSDTEQPVEGKDRSGGGAGAGGVTADSAAQGSRPDAPVTAAASAAVSATAAAGGNTWTAGAAAAGAAGSVASSSSGSAASGAKGRKLRMELLYEDDNYRMDVLLKHLLACRPSTRTSTSTAANSGGAGATKPGRGGSGGGGGGNTGLQRSMSRGHAAGAAGRPQSAAPLAPSGPGGQRQRARSVSHVQRLANLYQPAAVGGAGWQGPETSSAAAGAGAGSGAPAVAAPGQVRRPVSAAVRSYAVSPATAAAAVALGMEPGLFAGGRQEAGPAYAEGGGARGGGGGGRPEQGPYGSVTWHVDAGAPAGGAVSRAALPRTSSAVERRPVSAPRPRR</sequence>
<dbReference type="InterPro" id="IPR011333">
    <property type="entry name" value="SKP1/BTB/POZ_sf"/>
</dbReference>
<feature type="region of interest" description="Disordered" evidence="1">
    <location>
        <begin position="833"/>
        <end position="1001"/>
    </location>
</feature>
<feature type="region of interest" description="Disordered" evidence="1">
    <location>
        <begin position="1472"/>
        <end position="1533"/>
    </location>
</feature>
<gene>
    <name evidence="3" type="ORF">HYH02_004429</name>
</gene>
<dbReference type="EMBL" id="JAEHOD010000010">
    <property type="protein sequence ID" value="KAG2450589.1"/>
    <property type="molecule type" value="Genomic_DNA"/>
</dbReference>
<reference evidence="3" key="1">
    <citation type="journal article" date="2020" name="bioRxiv">
        <title>Comparative genomics of Chlamydomonas.</title>
        <authorList>
            <person name="Craig R.J."/>
            <person name="Hasan A.R."/>
            <person name="Ness R.W."/>
            <person name="Keightley P.D."/>
        </authorList>
    </citation>
    <scope>NUCLEOTIDE SEQUENCE</scope>
    <source>
        <strain evidence="3">CCAP 11/173</strain>
    </source>
</reference>
<feature type="compositionally biased region" description="Low complexity" evidence="1">
    <location>
        <begin position="1355"/>
        <end position="1367"/>
    </location>
</feature>
<feature type="region of interest" description="Disordered" evidence="1">
    <location>
        <begin position="1312"/>
        <end position="1384"/>
    </location>
</feature>
<feature type="compositionally biased region" description="Gly residues" evidence="1">
    <location>
        <begin position="833"/>
        <end position="844"/>
    </location>
</feature>
<feature type="domain" description="SANT and BTB" evidence="2">
    <location>
        <begin position="10"/>
        <end position="109"/>
    </location>
</feature>
<feature type="compositionally biased region" description="Low complexity" evidence="1">
    <location>
        <begin position="1312"/>
        <end position="1323"/>
    </location>
</feature>
<dbReference type="InterPro" id="IPR045902">
    <property type="entry name" value="SANBR-like"/>
</dbReference>
<feature type="compositionally biased region" description="Gly residues" evidence="1">
    <location>
        <begin position="1324"/>
        <end position="1344"/>
    </location>
</feature>
<feature type="region of interest" description="Disordered" evidence="1">
    <location>
        <begin position="434"/>
        <end position="481"/>
    </location>
</feature>